<comment type="caution">
    <text evidence="1">The sequence shown here is derived from an EMBL/GenBank/DDBJ whole genome shotgun (WGS) entry which is preliminary data.</text>
</comment>
<evidence type="ECO:0000313" key="2">
    <source>
        <dbReference type="Proteomes" id="UP001597124"/>
    </source>
</evidence>
<dbReference type="RefSeq" id="WP_381492625.1">
    <property type="nucleotide sequence ID" value="NZ_JBHTIK010000011.1"/>
</dbReference>
<dbReference type="EMBL" id="JBHTIK010000011">
    <property type="protein sequence ID" value="MFD0849697.1"/>
    <property type="molecule type" value="Genomic_DNA"/>
</dbReference>
<proteinExistence type="predicted"/>
<name>A0ABW3C7F5_SPHXN</name>
<organism evidence="1 2">
    <name type="scientific">Sphingosinicella xenopeptidilytica</name>
    <dbReference type="NCBI Taxonomy" id="364098"/>
    <lineage>
        <taxon>Bacteria</taxon>
        <taxon>Pseudomonadati</taxon>
        <taxon>Pseudomonadota</taxon>
        <taxon>Alphaproteobacteria</taxon>
        <taxon>Sphingomonadales</taxon>
        <taxon>Sphingosinicellaceae</taxon>
        <taxon>Sphingosinicella</taxon>
    </lineage>
</organism>
<reference evidence="2" key="1">
    <citation type="journal article" date="2019" name="Int. J. Syst. Evol. Microbiol.">
        <title>The Global Catalogue of Microorganisms (GCM) 10K type strain sequencing project: providing services to taxonomists for standard genome sequencing and annotation.</title>
        <authorList>
            <consortium name="The Broad Institute Genomics Platform"/>
            <consortium name="The Broad Institute Genome Sequencing Center for Infectious Disease"/>
            <person name="Wu L."/>
            <person name="Ma J."/>
        </authorList>
    </citation>
    <scope>NUCLEOTIDE SEQUENCE [LARGE SCALE GENOMIC DNA]</scope>
    <source>
        <strain evidence="2">CCUG 52537</strain>
    </source>
</reference>
<protein>
    <submittedName>
        <fullName evidence="1">Thermonuclease family protein</fullName>
    </submittedName>
</protein>
<accession>A0ABW3C7F5</accession>
<keyword evidence="2" id="KW-1185">Reference proteome</keyword>
<dbReference type="Proteomes" id="UP001597124">
    <property type="component" value="Unassembled WGS sequence"/>
</dbReference>
<sequence length="149" mass="15901">MLFMILAAAVFVVPEAEIFACTPVQVWDADGPIWCAEGPRIRLHGIAAREMDGTCRHGHPCPDMPPIAARDVLIKLLQPAASGATSTGHLRLVEASPIACRSHGGAGGNRTAARCSLPDKSDLGCRLIALGAAREWTRFSKGAYRRCAR</sequence>
<gene>
    <name evidence="1" type="ORF">ACFQ00_15285</name>
</gene>
<evidence type="ECO:0000313" key="1">
    <source>
        <dbReference type="EMBL" id="MFD0849697.1"/>
    </source>
</evidence>